<gene>
    <name evidence="1" type="ORF">E2C01_073299</name>
</gene>
<dbReference type="AlphaFoldDB" id="A0A5B7I0D1"/>
<evidence type="ECO:0000313" key="1">
    <source>
        <dbReference type="EMBL" id="MPC78801.1"/>
    </source>
</evidence>
<reference evidence="1 2" key="1">
    <citation type="submission" date="2019-05" db="EMBL/GenBank/DDBJ databases">
        <title>Another draft genome of Portunus trituberculatus and its Hox gene families provides insights of decapod evolution.</title>
        <authorList>
            <person name="Jeong J.-H."/>
            <person name="Song I."/>
            <person name="Kim S."/>
            <person name="Choi T."/>
            <person name="Kim D."/>
            <person name="Ryu S."/>
            <person name="Kim W."/>
        </authorList>
    </citation>
    <scope>NUCLEOTIDE SEQUENCE [LARGE SCALE GENOMIC DNA]</scope>
    <source>
        <tissue evidence="1">Muscle</tissue>
    </source>
</reference>
<dbReference type="EMBL" id="VSRR010049392">
    <property type="protein sequence ID" value="MPC78801.1"/>
    <property type="molecule type" value="Genomic_DNA"/>
</dbReference>
<keyword evidence="2" id="KW-1185">Reference proteome</keyword>
<dbReference type="OrthoDB" id="5959877at2759"/>
<dbReference type="Proteomes" id="UP000324222">
    <property type="component" value="Unassembled WGS sequence"/>
</dbReference>
<accession>A0A5B7I0D1</accession>
<proteinExistence type="predicted"/>
<comment type="caution">
    <text evidence="1">The sequence shown here is derived from an EMBL/GenBank/DDBJ whole genome shotgun (WGS) entry which is preliminary data.</text>
</comment>
<name>A0A5B7I0D1_PORTR</name>
<evidence type="ECO:0000313" key="2">
    <source>
        <dbReference type="Proteomes" id="UP000324222"/>
    </source>
</evidence>
<sequence length="51" mass="5946">MVFETTEDYEKLLSRYSKLPQQLSQIQILMEEGVRQGIVNHAISMVSIVYE</sequence>
<organism evidence="1 2">
    <name type="scientific">Portunus trituberculatus</name>
    <name type="common">Swimming crab</name>
    <name type="synonym">Neptunus trituberculatus</name>
    <dbReference type="NCBI Taxonomy" id="210409"/>
    <lineage>
        <taxon>Eukaryota</taxon>
        <taxon>Metazoa</taxon>
        <taxon>Ecdysozoa</taxon>
        <taxon>Arthropoda</taxon>
        <taxon>Crustacea</taxon>
        <taxon>Multicrustacea</taxon>
        <taxon>Malacostraca</taxon>
        <taxon>Eumalacostraca</taxon>
        <taxon>Eucarida</taxon>
        <taxon>Decapoda</taxon>
        <taxon>Pleocyemata</taxon>
        <taxon>Brachyura</taxon>
        <taxon>Eubrachyura</taxon>
        <taxon>Portunoidea</taxon>
        <taxon>Portunidae</taxon>
        <taxon>Portuninae</taxon>
        <taxon>Portunus</taxon>
    </lineage>
</organism>
<protein>
    <submittedName>
        <fullName evidence="1">Uncharacterized protein</fullName>
    </submittedName>
</protein>